<organism evidence="2 3">
    <name type="scientific">Mizuhopecten yessoensis</name>
    <name type="common">Japanese scallop</name>
    <name type="synonym">Patinopecten yessoensis</name>
    <dbReference type="NCBI Taxonomy" id="6573"/>
    <lineage>
        <taxon>Eukaryota</taxon>
        <taxon>Metazoa</taxon>
        <taxon>Spiralia</taxon>
        <taxon>Lophotrochozoa</taxon>
        <taxon>Mollusca</taxon>
        <taxon>Bivalvia</taxon>
        <taxon>Autobranchia</taxon>
        <taxon>Pteriomorphia</taxon>
        <taxon>Pectinida</taxon>
        <taxon>Pectinoidea</taxon>
        <taxon>Pectinidae</taxon>
        <taxon>Mizuhopecten</taxon>
    </lineage>
</organism>
<feature type="domain" description="FAST kinase-like protein subdomain 2" evidence="1">
    <location>
        <begin position="765"/>
        <end position="852"/>
    </location>
</feature>
<dbReference type="Pfam" id="PF08368">
    <property type="entry name" value="FAST_2"/>
    <property type="match status" value="1"/>
</dbReference>
<evidence type="ECO:0000259" key="1">
    <source>
        <dbReference type="Pfam" id="PF08368"/>
    </source>
</evidence>
<sequence length="950" mass="109204">MSSPLIQLARCTHSQVWCRPADNVWTAISRYLHPPAVTALCMSQTRSSVPLKQKQLNNLRPYHSDSKEPKSAFENKTTQQLVASCAESVYQTLVKKDPWLYPYSRTVAFSKSRNSRTPKPRLNSPELEDLINQAITTDSVEHMSVEEMCSVFRDLTHAGLEATHPLMTCLFLQLQSKQKSLDFVSLGQFLSAVENYNSSHIIIEKEILPQLGYLLQNGCVKLEKDPKLFLDVLCHFSSCGLLQQIDSDLISNLLLQILSLCRDHRSIVSDLDLVVQVFQLVSVFMLGDHRLAFIEPNIQDISGIILKHITDVMSANIQQLNLHQLCAITAMSAEEHMEFLSKPFLEKVQSRMESIIFEMQDFSMYNILELQQLANLSWMKLSAKCKDKILRLTWGCLQNPVAQSLPLEMVIFLKRSRAISDLLCDRDISVTAKESLNRAFFDFDIMPHLKTDDFVELYDTTSLYFSSTGSKDDFGLQCLSEVLSSSLLDMTDRLQRLHFVVLVKHQMNTTPLTGIFNEKLAHCYNLNELKKLINTIASAYVDTYYHNLVHAFTRVFRTTGRERTEDRNDIRQFFLLGYDIKTSSRVKLCGLPSWRLQQQFRDLFRPCMHVPTDDLRNDILYGLTFLCDGHLDPHEFEMACWLALSLSPSSYSQFQCNLLEYAIKHQTNMKISNFIDLLQISLKIGPQGTQQRLLQAANNSLNQLTIDAVEPPVLVQMLCSMSDLMDFPQNYITKVFRAPYINKVMDLLHSPDLSYNQSQSLLNNIVELNRKVCLLCPDYAVPYQRRLIEAHPEPAGGSYDAQLIHYLIQKQSMQDTLTSELGGPEFVRTNYITSDGIHIDMVAYFNEDCNVVKYSELDHMRKAGKYYTKLAVIFLHKDQYLLRRELPSIQFESRQIKASLRVKGYKVIWVSCWKKEKYYVLVKRAKRLLGKVYRELEIDKGEMANQDGVS</sequence>
<dbReference type="AlphaFoldDB" id="A0A210PHF9"/>
<comment type="caution">
    <text evidence="2">The sequence shown here is derived from an EMBL/GenBank/DDBJ whole genome shotgun (WGS) entry which is preliminary data.</text>
</comment>
<dbReference type="Proteomes" id="UP000242188">
    <property type="component" value="Unassembled WGS sequence"/>
</dbReference>
<proteinExistence type="predicted"/>
<evidence type="ECO:0000313" key="2">
    <source>
        <dbReference type="EMBL" id="OWF35925.1"/>
    </source>
</evidence>
<gene>
    <name evidence="2" type="ORF">KP79_PYT16566</name>
</gene>
<evidence type="ECO:0000313" key="3">
    <source>
        <dbReference type="Proteomes" id="UP000242188"/>
    </source>
</evidence>
<protein>
    <recommendedName>
        <fullName evidence="1">FAST kinase-like protein subdomain 2 domain-containing protein</fullName>
    </recommendedName>
</protein>
<name>A0A210PHF9_MIZYE</name>
<keyword evidence="3" id="KW-1185">Reference proteome</keyword>
<accession>A0A210PHF9</accession>
<dbReference type="InterPro" id="IPR013579">
    <property type="entry name" value="FAST_2"/>
</dbReference>
<reference evidence="2 3" key="1">
    <citation type="journal article" date="2017" name="Nat. Ecol. Evol.">
        <title>Scallop genome provides insights into evolution of bilaterian karyotype and development.</title>
        <authorList>
            <person name="Wang S."/>
            <person name="Zhang J."/>
            <person name="Jiao W."/>
            <person name="Li J."/>
            <person name="Xun X."/>
            <person name="Sun Y."/>
            <person name="Guo X."/>
            <person name="Huan P."/>
            <person name="Dong B."/>
            <person name="Zhang L."/>
            <person name="Hu X."/>
            <person name="Sun X."/>
            <person name="Wang J."/>
            <person name="Zhao C."/>
            <person name="Wang Y."/>
            <person name="Wang D."/>
            <person name="Huang X."/>
            <person name="Wang R."/>
            <person name="Lv J."/>
            <person name="Li Y."/>
            <person name="Zhang Z."/>
            <person name="Liu B."/>
            <person name="Lu W."/>
            <person name="Hui Y."/>
            <person name="Liang J."/>
            <person name="Zhou Z."/>
            <person name="Hou R."/>
            <person name="Li X."/>
            <person name="Liu Y."/>
            <person name="Li H."/>
            <person name="Ning X."/>
            <person name="Lin Y."/>
            <person name="Zhao L."/>
            <person name="Xing Q."/>
            <person name="Dou J."/>
            <person name="Li Y."/>
            <person name="Mao J."/>
            <person name="Guo H."/>
            <person name="Dou H."/>
            <person name="Li T."/>
            <person name="Mu C."/>
            <person name="Jiang W."/>
            <person name="Fu Q."/>
            <person name="Fu X."/>
            <person name="Miao Y."/>
            <person name="Liu J."/>
            <person name="Yu Q."/>
            <person name="Li R."/>
            <person name="Liao H."/>
            <person name="Li X."/>
            <person name="Kong Y."/>
            <person name="Jiang Z."/>
            <person name="Chourrout D."/>
            <person name="Li R."/>
            <person name="Bao Z."/>
        </authorList>
    </citation>
    <scope>NUCLEOTIDE SEQUENCE [LARGE SCALE GENOMIC DNA]</scope>
    <source>
        <strain evidence="2 3">PY_sf001</strain>
    </source>
</reference>
<dbReference type="OrthoDB" id="385235at2759"/>
<dbReference type="EMBL" id="NEDP02076696">
    <property type="protein sequence ID" value="OWF35925.1"/>
    <property type="molecule type" value="Genomic_DNA"/>
</dbReference>